<feature type="transmembrane region" description="Helical" evidence="14">
    <location>
        <begin position="141"/>
        <end position="161"/>
    </location>
</feature>
<evidence type="ECO:0000256" key="7">
    <source>
        <dbReference type="ARBA" id="ARBA00022967"/>
    </source>
</evidence>
<evidence type="ECO:0000313" key="17">
    <source>
        <dbReference type="Proteomes" id="UP001152562"/>
    </source>
</evidence>
<comment type="subcellular location">
    <subcellularLocation>
        <location evidence="1">Cell membrane</location>
        <topology evidence="1">Multi-pass membrane protein</topology>
    </subcellularLocation>
</comment>
<dbReference type="FunFam" id="1.20.1740.10:FF:000003">
    <property type="entry name" value="Y+L amino acid transporter 1 isoform X1"/>
    <property type="match status" value="1"/>
</dbReference>
<evidence type="ECO:0000313" key="16">
    <source>
        <dbReference type="EMBL" id="CAH4006031.1"/>
    </source>
</evidence>
<feature type="transmembrane region" description="Helical" evidence="14">
    <location>
        <begin position="173"/>
        <end position="191"/>
    </location>
</feature>
<dbReference type="Pfam" id="PF00346">
    <property type="entry name" value="Complex1_49kDa"/>
    <property type="match status" value="1"/>
</dbReference>
<comment type="similarity">
    <text evidence="2 13">Belongs to the complex I 49 kDa subunit family.</text>
</comment>
<evidence type="ECO:0000256" key="4">
    <source>
        <dbReference type="ARBA" id="ARBA00022448"/>
    </source>
</evidence>
<evidence type="ECO:0000256" key="5">
    <source>
        <dbReference type="ARBA" id="ARBA00022475"/>
    </source>
</evidence>
<dbReference type="InterPro" id="IPR050598">
    <property type="entry name" value="AminoAcid_Transporter"/>
</dbReference>
<comment type="caution">
    <text evidence="16">The sequence shown here is derived from an EMBL/GenBank/DDBJ whole genome shotgun (WGS) entry which is preliminary data.</text>
</comment>
<evidence type="ECO:0000256" key="13">
    <source>
        <dbReference type="RuleBase" id="RU003685"/>
    </source>
</evidence>
<dbReference type="Gene3D" id="1.20.1740.10">
    <property type="entry name" value="Amino acid/polyamine transporter I"/>
    <property type="match status" value="1"/>
</dbReference>
<keyword evidence="6 14" id="KW-0812">Transmembrane</keyword>
<dbReference type="PROSITE" id="PS00535">
    <property type="entry name" value="COMPLEX1_49K"/>
    <property type="match status" value="1"/>
</dbReference>
<dbReference type="Proteomes" id="UP001152562">
    <property type="component" value="Unassembled WGS sequence"/>
</dbReference>
<feature type="transmembrane region" description="Helical" evidence="14">
    <location>
        <begin position="364"/>
        <end position="384"/>
    </location>
</feature>
<feature type="transmembrane region" description="Helical" evidence="14">
    <location>
        <begin position="86"/>
        <end position="108"/>
    </location>
</feature>
<dbReference type="InterPro" id="IPR002293">
    <property type="entry name" value="AA/rel_permease1"/>
</dbReference>
<keyword evidence="5" id="KW-1003">Cell membrane</keyword>
<protein>
    <recommendedName>
        <fullName evidence="11">Complex I-49kD</fullName>
    </recommendedName>
    <alternativeName>
        <fullName evidence="12">NADH-ubiquinone oxidoreductase 49 kDa subunit</fullName>
    </alternativeName>
</protein>
<evidence type="ECO:0000256" key="11">
    <source>
        <dbReference type="ARBA" id="ARBA00030505"/>
    </source>
</evidence>
<dbReference type="InterPro" id="IPR014029">
    <property type="entry name" value="NADH_UbQ_OxRdtase_49kDa_CS"/>
</dbReference>
<name>A0A9P0X624_PIEBR</name>
<keyword evidence="7 13" id="KW-1278">Translocase</keyword>
<evidence type="ECO:0000256" key="6">
    <source>
        <dbReference type="ARBA" id="ARBA00022692"/>
    </source>
</evidence>
<keyword evidence="4 13" id="KW-0813">Transport</keyword>
<dbReference type="Gene3D" id="1.10.645.10">
    <property type="entry name" value="Cytochrome-c3 Hydrogenase, chain B"/>
    <property type="match status" value="1"/>
</dbReference>
<evidence type="ECO:0000256" key="3">
    <source>
        <dbReference type="ARBA" id="ARBA00007040"/>
    </source>
</evidence>
<organism evidence="16 17">
    <name type="scientific">Pieris brassicae</name>
    <name type="common">White butterfly</name>
    <name type="synonym">Large white butterfly</name>
    <dbReference type="NCBI Taxonomy" id="7116"/>
    <lineage>
        <taxon>Eukaryota</taxon>
        <taxon>Metazoa</taxon>
        <taxon>Ecdysozoa</taxon>
        <taxon>Arthropoda</taxon>
        <taxon>Hexapoda</taxon>
        <taxon>Insecta</taxon>
        <taxon>Pterygota</taxon>
        <taxon>Neoptera</taxon>
        <taxon>Endopterygota</taxon>
        <taxon>Lepidoptera</taxon>
        <taxon>Glossata</taxon>
        <taxon>Ditrysia</taxon>
        <taxon>Papilionoidea</taxon>
        <taxon>Pieridae</taxon>
        <taxon>Pierinae</taxon>
        <taxon>Pieris</taxon>
    </lineage>
</organism>
<evidence type="ECO:0000256" key="10">
    <source>
        <dbReference type="ARBA" id="ARBA00023136"/>
    </source>
</evidence>
<feature type="domain" description="NADH-quinone oxidoreductase subunit D" evidence="15">
    <location>
        <begin position="600"/>
        <end position="870"/>
    </location>
</feature>
<dbReference type="AlphaFoldDB" id="A0A9P0X624"/>
<reference evidence="16" key="1">
    <citation type="submission" date="2022-05" db="EMBL/GenBank/DDBJ databases">
        <authorList>
            <person name="Okamura Y."/>
        </authorList>
    </citation>
    <scope>NUCLEOTIDE SEQUENCE</scope>
</reference>
<keyword evidence="10 14" id="KW-0472">Membrane</keyword>
<feature type="transmembrane region" description="Helical" evidence="14">
    <location>
        <begin position="20"/>
        <end position="38"/>
    </location>
</feature>
<evidence type="ECO:0000259" key="15">
    <source>
        <dbReference type="Pfam" id="PF00346"/>
    </source>
</evidence>
<keyword evidence="8 14" id="KW-1133">Transmembrane helix</keyword>
<feature type="transmembrane region" description="Helical" evidence="14">
    <location>
        <begin position="290"/>
        <end position="316"/>
    </location>
</feature>
<dbReference type="GO" id="GO:0051287">
    <property type="term" value="F:NAD binding"/>
    <property type="evidence" value="ECO:0007669"/>
    <property type="project" value="InterPro"/>
</dbReference>
<dbReference type="Pfam" id="PF13520">
    <property type="entry name" value="AA_permease_2"/>
    <property type="match status" value="1"/>
</dbReference>
<evidence type="ECO:0000256" key="12">
    <source>
        <dbReference type="ARBA" id="ARBA00031562"/>
    </source>
</evidence>
<dbReference type="PANTHER" id="PTHR11785:SF528">
    <property type="entry name" value="AMINO ACID TRANSPORTER PROTEIN JHI-21"/>
    <property type="match status" value="1"/>
</dbReference>
<dbReference type="EMBL" id="CALOZG010000003">
    <property type="protein sequence ID" value="CAH4006031.1"/>
    <property type="molecule type" value="Genomic_DNA"/>
</dbReference>
<proteinExistence type="inferred from homology"/>
<evidence type="ECO:0000256" key="9">
    <source>
        <dbReference type="ARBA" id="ARBA00023027"/>
    </source>
</evidence>
<accession>A0A9P0X624</accession>
<comment type="similarity">
    <text evidence="3">Belongs to the amino acid-polyamine-organocation (APC) superfamily. L-type amino acid transporter (LAT) (TC 2.A.3.8) family.</text>
</comment>
<dbReference type="InterPro" id="IPR001135">
    <property type="entry name" value="NADH_Q_OxRdtase_suD"/>
</dbReference>
<dbReference type="NCBIfam" id="NF004739">
    <property type="entry name" value="PRK06075.1"/>
    <property type="match status" value="1"/>
</dbReference>
<evidence type="ECO:0000256" key="14">
    <source>
        <dbReference type="SAM" id="Phobius"/>
    </source>
</evidence>
<evidence type="ECO:0000256" key="8">
    <source>
        <dbReference type="ARBA" id="ARBA00022989"/>
    </source>
</evidence>
<dbReference type="GO" id="GO:0015179">
    <property type="term" value="F:L-amino acid transmembrane transporter activity"/>
    <property type="evidence" value="ECO:0007669"/>
    <property type="project" value="TreeGrafter"/>
</dbReference>
<dbReference type="NCBIfam" id="TIGR01962">
    <property type="entry name" value="NuoD"/>
    <property type="match status" value="1"/>
</dbReference>
<dbReference type="GO" id="GO:0048038">
    <property type="term" value="F:quinone binding"/>
    <property type="evidence" value="ECO:0007669"/>
    <property type="project" value="InterPro"/>
</dbReference>
<evidence type="ECO:0000256" key="2">
    <source>
        <dbReference type="ARBA" id="ARBA00005769"/>
    </source>
</evidence>
<dbReference type="GO" id="GO:0016651">
    <property type="term" value="F:oxidoreductase activity, acting on NAD(P)H"/>
    <property type="evidence" value="ECO:0007669"/>
    <property type="project" value="InterPro"/>
</dbReference>
<keyword evidence="9 13" id="KW-0520">NAD</keyword>
<feature type="transmembrane region" description="Helical" evidence="14">
    <location>
        <begin position="50"/>
        <end position="74"/>
    </location>
</feature>
<feature type="transmembrane region" description="Helical" evidence="14">
    <location>
        <begin position="243"/>
        <end position="264"/>
    </location>
</feature>
<keyword evidence="17" id="KW-1185">Reference proteome</keyword>
<feature type="transmembrane region" description="Helical" evidence="14">
    <location>
        <begin position="203"/>
        <end position="222"/>
    </location>
</feature>
<feature type="transmembrane region" description="Helical" evidence="14">
    <location>
        <begin position="337"/>
        <end position="358"/>
    </location>
</feature>
<dbReference type="HAMAP" id="MF_01358">
    <property type="entry name" value="NDH1_NuoD"/>
    <property type="match status" value="1"/>
</dbReference>
<sequence length="870" mass="97200">MGEEIQTEDGTVTLKRKITLFNGVGIIIGTIIGSGIFISPTGVYSYTGSVAASLLIWLICGLLSTLGALCYAELGTSIARSGGDYAYIYTAFGPLPAFLRMWIALLIIRPTTQAIVALTFGNYVVKPFYPECEPPENAVKLLAAVCLCILTAINCISVRWTMRIQDVFTTSKLLALIVIIISGFYYIGIGHTENFQNAFEGKYGAGDIALAFYSGLFAFGGWNYLNFVTEELQDPYKNLPRAIWIAMPMVTIIYVLANLAYFAVVTKMEMMSNPAVAVTFGDRLFGSWSWVIPIFVALSTFGGVNGVLFTSARLFATGAQEGHMPAFFSLFHIEKQTPIPSLIFTCFFSLLMLTTSNVFDLINYYSQTLWLSVGASVVGMLWLRHTKPDLPRPIRVNLAIPFIFLFAIACLVLIPVVTNPKDTGIGLGFRRNFRTGHRLNGHRWAPDPLFMKQFEGVAIYPTPEMEKYAKVIYDGRVKPIERKLKNMWLNFGPQHPAAHGVLRLILELDGEYVLRADPHIGFLHRATEKLMENKHYSQSLPFMDRLDYVSTMANEVGYALAVEKLLNIQVPPRAQAIRVLMSELSRIANHLLNISGTVLDAGGISPFFWMCEEREKIYELFERVCGARVHNAYMRVGGVCQDLPIGFLDDVHEFCMKLGERCDETEDVVTGNRLYYERTAGIGAVSAHEAIDMGFTGPMLRSTGVKWDLRISHPYNGYEMYDFDVPVGTFGDSYDRHLLRLMELRQSLRIINQVLDTIPEGEIRTDDSKVTMPTRQEMKTSMEALIHHFKLCTEGFNVPPGTTYSATECPKGELGIYMVADGTSKPYRVFIRPCSYLHLAGLAIMGPRMLLADISILIATIDIVFGDVDR</sequence>
<dbReference type="GO" id="GO:0005886">
    <property type="term" value="C:plasma membrane"/>
    <property type="evidence" value="ECO:0007669"/>
    <property type="project" value="UniProtKB-SubCell"/>
</dbReference>
<gene>
    <name evidence="16" type="ORF">PIBRA_LOCUS2931</name>
</gene>
<dbReference type="SUPFAM" id="SSF56762">
    <property type="entry name" value="HydB/Nqo4-like"/>
    <property type="match status" value="1"/>
</dbReference>
<dbReference type="InterPro" id="IPR022885">
    <property type="entry name" value="NDH1_su_D/H"/>
</dbReference>
<dbReference type="InterPro" id="IPR029014">
    <property type="entry name" value="NiFe-Hase_large"/>
</dbReference>
<dbReference type="PANTHER" id="PTHR11785">
    <property type="entry name" value="AMINO ACID TRANSPORTER"/>
    <property type="match status" value="1"/>
</dbReference>
<evidence type="ECO:0000256" key="1">
    <source>
        <dbReference type="ARBA" id="ARBA00004651"/>
    </source>
</evidence>
<feature type="transmembrane region" description="Helical" evidence="14">
    <location>
        <begin position="396"/>
        <end position="417"/>
    </location>
</feature>